<comment type="caution">
    <text evidence="1">The sequence shown here is derived from an EMBL/GenBank/DDBJ whole genome shotgun (WGS) entry which is preliminary data.</text>
</comment>
<accession>A0A9P4PAV2</accession>
<proteinExistence type="predicted"/>
<evidence type="ECO:0000313" key="1">
    <source>
        <dbReference type="EMBL" id="KAF2441625.1"/>
    </source>
</evidence>
<name>A0A9P4PAV2_9PLEO</name>
<protein>
    <submittedName>
        <fullName evidence="1">Uncharacterized protein</fullName>
    </submittedName>
</protein>
<gene>
    <name evidence="1" type="ORF">P171DRAFT_75190</name>
</gene>
<reference evidence="1" key="1">
    <citation type="journal article" date="2020" name="Stud. Mycol.">
        <title>101 Dothideomycetes genomes: a test case for predicting lifestyles and emergence of pathogens.</title>
        <authorList>
            <person name="Haridas S."/>
            <person name="Albert R."/>
            <person name="Binder M."/>
            <person name="Bloem J."/>
            <person name="Labutti K."/>
            <person name="Salamov A."/>
            <person name="Andreopoulos B."/>
            <person name="Baker S."/>
            <person name="Barry K."/>
            <person name="Bills G."/>
            <person name="Bluhm B."/>
            <person name="Cannon C."/>
            <person name="Castanera R."/>
            <person name="Culley D."/>
            <person name="Daum C."/>
            <person name="Ezra D."/>
            <person name="Gonzalez J."/>
            <person name="Henrissat B."/>
            <person name="Kuo A."/>
            <person name="Liang C."/>
            <person name="Lipzen A."/>
            <person name="Lutzoni F."/>
            <person name="Magnuson J."/>
            <person name="Mondo S."/>
            <person name="Nolan M."/>
            <person name="Ohm R."/>
            <person name="Pangilinan J."/>
            <person name="Park H.-J."/>
            <person name="Ramirez L."/>
            <person name="Alfaro M."/>
            <person name="Sun H."/>
            <person name="Tritt A."/>
            <person name="Yoshinaga Y."/>
            <person name="Zwiers L.-H."/>
            <person name="Turgeon B."/>
            <person name="Goodwin S."/>
            <person name="Spatafora J."/>
            <person name="Crous P."/>
            <person name="Grigoriev I."/>
        </authorList>
    </citation>
    <scope>NUCLEOTIDE SEQUENCE</scope>
    <source>
        <strain evidence="1">CBS 690.94</strain>
    </source>
</reference>
<dbReference type="AlphaFoldDB" id="A0A9P4PAV2"/>
<dbReference type="Proteomes" id="UP000799764">
    <property type="component" value="Unassembled WGS sequence"/>
</dbReference>
<organism evidence="1 2">
    <name type="scientific">Karstenula rhodostoma CBS 690.94</name>
    <dbReference type="NCBI Taxonomy" id="1392251"/>
    <lineage>
        <taxon>Eukaryota</taxon>
        <taxon>Fungi</taxon>
        <taxon>Dikarya</taxon>
        <taxon>Ascomycota</taxon>
        <taxon>Pezizomycotina</taxon>
        <taxon>Dothideomycetes</taxon>
        <taxon>Pleosporomycetidae</taxon>
        <taxon>Pleosporales</taxon>
        <taxon>Massarineae</taxon>
        <taxon>Didymosphaeriaceae</taxon>
        <taxon>Karstenula</taxon>
    </lineage>
</organism>
<sequence length="157" mass="17372">MIHRRVVQNAPLGSSPMPACQASLLPDTRRQTAQPLVDVGCQDESGRAENPMAIRRMLARGPDHSTVPHCCGLPVFPWKHSRSFRRAMFVLVATVGASSATTGETFVVARVCGPGTETFMQGRLPYCRCTLQRLVVTKGKLTLDVDYEVFWDEAQRL</sequence>
<dbReference type="EMBL" id="MU001505">
    <property type="protein sequence ID" value="KAF2441625.1"/>
    <property type="molecule type" value="Genomic_DNA"/>
</dbReference>
<evidence type="ECO:0000313" key="2">
    <source>
        <dbReference type="Proteomes" id="UP000799764"/>
    </source>
</evidence>
<keyword evidence="2" id="KW-1185">Reference proteome</keyword>